<gene>
    <name evidence="1" type="ORF">METZ01_LOCUS386496</name>
</gene>
<evidence type="ECO:0000313" key="1">
    <source>
        <dbReference type="EMBL" id="SVD33642.1"/>
    </source>
</evidence>
<proteinExistence type="predicted"/>
<dbReference type="AlphaFoldDB" id="A0A382UHN9"/>
<organism evidence="1">
    <name type="scientific">marine metagenome</name>
    <dbReference type="NCBI Taxonomy" id="408172"/>
    <lineage>
        <taxon>unclassified sequences</taxon>
        <taxon>metagenomes</taxon>
        <taxon>ecological metagenomes</taxon>
    </lineage>
</organism>
<protein>
    <submittedName>
        <fullName evidence="1">Uncharacterized protein</fullName>
    </submittedName>
</protein>
<dbReference type="EMBL" id="UINC01144247">
    <property type="protein sequence ID" value="SVD33642.1"/>
    <property type="molecule type" value="Genomic_DNA"/>
</dbReference>
<name>A0A382UHN9_9ZZZZ</name>
<feature type="non-terminal residue" evidence="1">
    <location>
        <position position="101"/>
    </location>
</feature>
<reference evidence="1" key="1">
    <citation type="submission" date="2018-05" db="EMBL/GenBank/DDBJ databases">
        <authorList>
            <person name="Lanie J.A."/>
            <person name="Ng W.-L."/>
            <person name="Kazmierczak K.M."/>
            <person name="Andrzejewski T.M."/>
            <person name="Davidsen T.M."/>
            <person name="Wayne K.J."/>
            <person name="Tettelin H."/>
            <person name="Glass J.I."/>
            <person name="Rusch D."/>
            <person name="Podicherti R."/>
            <person name="Tsui H.-C.T."/>
            <person name="Winkler M.E."/>
        </authorList>
    </citation>
    <scope>NUCLEOTIDE SEQUENCE</scope>
</reference>
<accession>A0A382UHN9</accession>
<sequence>MAHAAMFCDQDAALASNLLVENFGHIGDGAFARNAAGTFDVLAAMSVVCRWGDDLTPEALDHVRGMFIDGVLSRGNTENHWLMHYVGSLLACERWASEPIW</sequence>